<dbReference type="GO" id="GO:0070971">
    <property type="term" value="C:endoplasmic reticulum exit site"/>
    <property type="evidence" value="ECO:0007669"/>
    <property type="project" value="TreeGrafter"/>
</dbReference>
<feature type="domain" description="Sec16 central conserved" evidence="1">
    <location>
        <begin position="3"/>
        <end position="94"/>
    </location>
</feature>
<sequence length="109" mass="11721">SVVQGSISVLNLMEVVSGSIDSSSIGNGAGDYFRALGQQSVPGPLIGGSVGSKELNKWIDERIAHCRSTAVDYKKSERMRLLLSLLKIACQYYGKLRSPFGTDTILKVS</sequence>
<name>A0A392PZ27_9FABA</name>
<dbReference type="GO" id="GO:0007030">
    <property type="term" value="P:Golgi organization"/>
    <property type="evidence" value="ECO:0007669"/>
    <property type="project" value="TreeGrafter"/>
</dbReference>
<dbReference type="EMBL" id="LXQA010105291">
    <property type="protein sequence ID" value="MCI17403.1"/>
    <property type="molecule type" value="Genomic_DNA"/>
</dbReference>
<keyword evidence="3" id="KW-1185">Reference proteome</keyword>
<reference evidence="2 3" key="1">
    <citation type="journal article" date="2018" name="Front. Plant Sci.">
        <title>Red Clover (Trifolium pratense) and Zigzag Clover (T. medium) - A Picture of Genomic Similarities and Differences.</title>
        <authorList>
            <person name="Dluhosova J."/>
            <person name="Istvanek J."/>
            <person name="Nedelnik J."/>
            <person name="Repkova J."/>
        </authorList>
    </citation>
    <scope>NUCLEOTIDE SEQUENCE [LARGE SCALE GENOMIC DNA]</scope>
    <source>
        <strain evidence="3">cv. 10/8</strain>
        <tissue evidence="2">Leaf</tissue>
    </source>
</reference>
<dbReference type="AlphaFoldDB" id="A0A392PZ27"/>
<dbReference type="Pfam" id="PF12932">
    <property type="entry name" value="Sec16"/>
    <property type="match status" value="1"/>
</dbReference>
<comment type="caution">
    <text evidence="2">The sequence shown here is derived from an EMBL/GenBank/DDBJ whole genome shotgun (WGS) entry which is preliminary data.</text>
</comment>
<evidence type="ECO:0000313" key="3">
    <source>
        <dbReference type="Proteomes" id="UP000265520"/>
    </source>
</evidence>
<organism evidence="2 3">
    <name type="scientific">Trifolium medium</name>
    <dbReference type="NCBI Taxonomy" id="97028"/>
    <lineage>
        <taxon>Eukaryota</taxon>
        <taxon>Viridiplantae</taxon>
        <taxon>Streptophyta</taxon>
        <taxon>Embryophyta</taxon>
        <taxon>Tracheophyta</taxon>
        <taxon>Spermatophyta</taxon>
        <taxon>Magnoliopsida</taxon>
        <taxon>eudicotyledons</taxon>
        <taxon>Gunneridae</taxon>
        <taxon>Pentapetalae</taxon>
        <taxon>rosids</taxon>
        <taxon>fabids</taxon>
        <taxon>Fabales</taxon>
        <taxon>Fabaceae</taxon>
        <taxon>Papilionoideae</taxon>
        <taxon>50 kb inversion clade</taxon>
        <taxon>NPAAA clade</taxon>
        <taxon>Hologalegina</taxon>
        <taxon>IRL clade</taxon>
        <taxon>Trifolieae</taxon>
        <taxon>Trifolium</taxon>
    </lineage>
</organism>
<dbReference type="PANTHER" id="PTHR13402:SF6">
    <property type="entry name" value="SECRETORY 16, ISOFORM I"/>
    <property type="match status" value="1"/>
</dbReference>
<evidence type="ECO:0000313" key="2">
    <source>
        <dbReference type="EMBL" id="MCI17403.1"/>
    </source>
</evidence>
<dbReference type="Proteomes" id="UP000265520">
    <property type="component" value="Unassembled WGS sequence"/>
</dbReference>
<proteinExistence type="predicted"/>
<protein>
    <submittedName>
        <fullName evidence="2">Protein transport protein SEC16B-like</fullName>
    </submittedName>
</protein>
<accession>A0A392PZ27</accession>
<dbReference type="PANTHER" id="PTHR13402">
    <property type="entry name" value="RGPR-RELATED"/>
    <property type="match status" value="1"/>
</dbReference>
<evidence type="ECO:0000259" key="1">
    <source>
        <dbReference type="Pfam" id="PF12932"/>
    </source>
</evidence>
<feature type="non-terminal residue" evidence="2">
    <location>
        <position position="1"/>
    </location>
</feature>
<dbReference type="GO" id="GO:0012507">
    <property type="term" value="C:ER to Golgi transport vesicle membrane"/>
    <property type="evidence" value="ECO:0007669"/>
    <property type="project" value="TreeGrafter"/>
</dbReference>
<dbReference type="InterPro" id="IPR024340">
    <property type="entry name" value="Sec16_CCD"/>
</dbReference>
<dbReference type="GO" id="GO:0070973">
    <property type="term" value="P:protein localization to endoplasmic reticulum exit site"/>
    <property type="evidence" value="ECO:0007669"/>
    <property type="project" value="TreeGrafter"/>
</dbReference>